<dbReference type="EMBL" id="CAKLBY020000020">
    <property type="protein sequence ID" value="CAK7900946.1"/>
    <property type="molecule type" value="Genomic_DNA"/>
</dbReference>
<feature type="signal peptide" evidence="1">
    <location>
        <begin position="1"/>
        <end position="20"/>
    </location>
</feature>
<evidence type="ECO:0000256" key="1">
    <source>
        <dbReference type="SAM" id="SignalP"/>
    </source>
</evidence>
<proteinExistence type="predicted"/>
<reference evidence="2" key="1">
    <citation type="submission" date="2024-01" db="EMBL/GenBank/DDBJ databases">
        <authorList>
            <person name="Webb A."/>
        </authorList>
    </citation>
    <scope>NUCLEOTIDE SEQUENCE</scope>
    <source>
        <strain evidence="2">Pm1</strain>
    </source>
</reference>
<evidence type="ECO:0000313" key="2">
    <source>
        <dbReference type="EMBL" id="CAK7900946.1"/>
    </source>
</evidence>
<gene>
    <name evidence="2" type="ORF">PM001_LOCUS2179</name>
</gene>
<evidence type="ECO:0000313" key="3">
    <source>
        <dbReference type="Proteomes" id="UP001162060"/>
    </source>
</evidence>
<keyword evidence="1" id="KW-0732">Signal</keyword>
<feature type="chain" id="PRO_5043326339" evidence="1">
    <location>
        <begin position="21"/>
        <end position="124"/>
    </location>
</feature>
<comment type="caution">
    <text evidence="2">The sequence shown here is derived from an EMBL/GenBank/DDBJ whole genome shotgun (WGS) entry which is preliminary data.</text>
</comment>
<protein>
    <submittedName>
        <fullName evidence="2">Uncharacterized protein</fullName>
    </submittedName>
</protein>
<dbReference type="AlphaFoldDB" id="A0AAV1T3G2"/>
<name>A0AAV1T3G2_9STRA</name>
<sequence>MKCTALAVTALVAVASVASATDYQPALRALAALEPATPSTDTMAAGPTERHSHRVEAAADVAAENESTAVIGAEGKKSKEWWGGLGWGRPWGWLWGMGWLRWWMGRIRWRMGMVDLTHTGHCAD</sequence>
<dbReference type="Proteomes" id="UP001162060">
    <property type="component" value="Unassembled WGS sequence"/>
</dbReference>
<organism evidence="2 3">
    <name type="scientific">Peronospora matthiolae</name>
    <dbReference type="NCBI Taxonomy" id="2874970"/>
    <lineage>
        <taxon>Eukaryota</taxon>
        <taxon>Sar</taxon>
        <taxon>Stramenopiles</taxon>
        <taxon>Oomycota</taxon>
        <taxon>Peronosporomycetes</taxon>
        <taxon>Peronosporales</taxon>
        <taxon>Peronosporaceae</taxon>
        <taxon>Peronospora</taxon>
    </lineage>
</organism>
<accession>A0AAV1T3G2</accession>